<keyword evidence="6 7" id="KW-0472">Membrane</keyword>
<feature type="transmembrane region" description="Helical" evidence="7">
    <location>
        <begin position="139"/>
        <end position="155"/>
    </location>
</feature>
<evidence type="ECO:0000256" key="3">
    <source>
        <dbReference type="ARBA" id="ARBA00022679"/>
    </source>
</evidence>
<feature type="transmembrane region" description="Helical" evidence="7">
    <location>
        <begin position="196"/>
        <end position="215"/>
    </location>
</feature>
<accession>A0A2R7Y8U4</accession>
<evidence type="ECO:0000313" key="9">
    <source>
        <dbReference type="Proteomes" id="UP000244093"/>
    </source>
</evidence>
<gene>
    <name evidence="8" type="ORF">B7O98_02295</name>
</gene>
<evidence type="ECO:0000256" key="6">
    <source>
        <dbReference type="ARBA" id="ARBA00023136"/>
    </source>
</evidence>
<feature type="transmembrane region" description="Helical" evidence="7">
    <location>
        <begin position="44"/>
        <end position="63"/>
    </location>
</feature>
<keyword evidence="3" id="KW-0808">Transferase</keyword>
<keyword evidence="5 7" id="KW-1133">Transmembrane helix</keyword>
<feature type="transmembrane region" description="Helical" evidence="7">
    <location>
        <begin position="248"/>
        <end position="267"/>
    </location>
</feature>
<sequence length="368" mass="40502">MRWYWSVMNYRYLHIILPLSLLVLSINLSYFIALILSEFTMMEVWVWAAFCGLLTPLATYALIKLERKVGFLAPDVHKPNKPLIPRTSGPAFLISTSLLLLTGYFFNNPYIVMHSLASITAGLLGLYDDLRGLNAFMKVALFTVPGLIIALGGVFDPHPYIPVVGGVRITILYPLLLIVAYTVITNAYNMIDTHNGITPFVALITAIALLISTNMNGPSPLPGGLSITAFVIIALLTYLPFNLYPAKIFNGNTMSFMIGSLIASQAILLRREFLLIMLSAPLILNGFGIISSIKGFKNKEAIPRPVTLTSEFKLKPSKNVNAPITLVQLLTLSKPLSEKELIIAYYALIVINAVTSLALYQVLSSLHI</sequence>
<dbReference type="GO" id="GO:0071555">
    <property type="term" value="P:cell wall organization"/>
    <property type="evidence" value="ECO:0007669"/>
    <property type="project" value="TreeGrafter"/>
</dbReference>
<dbReference type="EMBL" id="NBVN01000002">
    <property type="protein sequence ID" value="PUA33282.1"/>
    <property type="molecule type" value="Genomic_DNA"/>
</dbReference>
<evidence type="ECO:0008006" key="10">
    <source>
        <dbReference type="Google" id="ProtNLM"/>
    </source>
</evidence>
<evidence type="ECO:0000256" key="4">
    <source>
        <dbReference type="ARBA" id="ARBA00022692"/>
    </source>
</evidence>
<evidence type="ECO:0000313" key="8">
    <source>
        <dbReference type="EMBL" id="PUA33282.1"/>
    </source>
</evidence>
<evidence type="ECO:0000256" key="7">
    <source>
        <dbReference type="SAM" id="Phobius"/>
    </source>
</evidence>
<organism evidence="8 9">
    <name type="scientific">Zestosphaera tikiterensis</name>
    <dbReference type="NCBI Taxonomy" id="1973259"/>
    <lineage>
        <taxon>Archaea</taxon>
        <taxon>Thermoproteota</taxon>
        <taxon>Thermoprotei</taxon>
        <taxon>Desulfurococcales</taxon>
        <taxon>Desulfurococcaceae</taxon>
        <taxon>Zestosphaera</taxon>
    </lineage>
</organism>
<dbReference type="InterPro" id="IPR000715">
    <property type="entry name" value="Glycosyl_transferase_4"/>
</dbReference>
<dbReference type="AlphaFoldDB" id="A0A2R7Y8U4"/>
<comment type="caution">
    <text evidence="8">The sequence shown here is derived from an EMBL/GenBank/DDBJ whole genome shotgun (WGS) entry which is preliminary data.</text>
</comment>
<keyword evidence="2" id="KW-1003">Cell membrane</keyword>
<proteinExistence type="predicted"/>
<dbReference type="Proteomes" id="UP000244093">
    <property type="component" value="Unassembled WGS sequence"/>
</dbReference>
<reference evidence="8 9" key="1">
    <citation type="journal article" date="2018" name="Syst. Appl. Microbiol.">
        <title>A new symbiotic nanoarchaeote (Candidatus Nanoclepta minutus) and its host (Zestosphaera tikiterensis gen. nov., sp. nov.) from a New Zealand hot spring.</title>
        <authorList>
            <person name="St John E."/>
            <person name="Liu Y."/>
            <person name="Podar M."/>
            <person name="Stott M.B."/>
            <person name="Meneghin J."/>
            <person name="Chen Z."/>
            <person name="Lagutin K."/>
            <person name="Mitchell K."/>
            <person name="Reysenbach A.L."/>
        </authorList>
    </citation>
    <scope>NUCLEOTIDE SEQUENCE [LARGE SCALE GENOMIC DNA]</scope>
    <source>
        <strain evidence="8">NZ3</strain>
    </source>
</reference>
<dbReference type="GO" id="GO:0044038">
    <property type="term" value="P:cell wall macromolecule biosynthetic process"/>
    <property type="evidence" value="ECO:0007669"/>
    <property type="project" value="TreeGrafter"/>
</dbReference>
<feature type="transmembrane region" description="Helical" evidence="7">
    <location>
        <begin position="111"/>
        <end position="127"/>
    </location>
</feature>
<feature type="transmembrane region" description="Helical" evidence="7">
    <location>
        <begin position="12"/>
        <end position="32"/>
    </location>
</feature>
<protein>
    <recommendedName>
        <fullName evidence="10">Glycosyl transferase family 4</fullName>
    </recommendedName>
</protein>
<dbReference type="GO" id="GO:0016780">
    <property type="term" value="F:phosphotransferase activity, for other substituted phosphate groups"/>
    <property type="evidence" value="ECO:0007669"/>
    <property type="project" value="InterPro"/>
</dbReference>
<feature type="transmembrane region" description="Helical" evidence="7">
    <location>
        <begin position="343"/>
        <end position="363"/>
    </location>
</feature>
<comment type="subcellular location">
    <subcellularLocation>
        <location evidence="1">Cell membrane</location>
        <topology evidence="1">Multi-pass membrane protein</topology>
    </subcellularLocation>
</comment>
<name>A0A2R7Y8U4_9CREN</name>
<dbReference type="GO" id="GO:0005886">
    <property type="term" value="C:plasma membrane"/>
    <property type="evidence" value="ECO:0007669"/>
    <property type="project" value="UniProtKB-SubCell"/>
</dbReference>
<dbReference type="PANTHER" id="PTHR22926">
    <property type="entry name" value="PHOSPHO-N-ACETYLMURAMOYL-PENTAPEPTIDE-TRANSFERASE"/>
    <property type="match status" value="1"/>
</dbReference>
<evidence type="ECO:0000256" key="2">
    <source>
        <dbReference type="ARBA" id="ARBA00022475"/>
    </source>
</evidence>
<dbReference type="PANTHER" id="PTHR22926:SF3">
    <property type="entry name" value="UNDECAPRENYL-PHOSPHATE ALPHA-N-ACETYLGLUCOSAMINYL 1-PHOSPHATE TRANSFERASE"/>
    <property type="match status" value="1"/>
</dbReference>
<evidence type="ECO:0000256" key="1">
    <source>
        <dbReference type="ARBA" id="ARBA00004651"/>
    </source>
</evidence>
<keyword evidence="4 7" id="KW-0812">Transmembrane</keyword>
<dbReference type="Pfam" id="PF00953">
    <property type="entry name" value="Glycos_transf_4"/>
    <property type="match status" value="1"/>
</dbReference>
<evidence type="ECO:0000256" key="5">
    <source>
        <dbReference type="ARBA" id="ARBA00022989"/>
    </source>
</evidence>
<feature type="transmembrane region" description="Helical" evidence="7">
    <location>
        <begin position="83"/>
        <end position="105"/>
    </location>
</feature>
<feature type="transmembrane region" description="Helical" evidence="7">
    <location>
        <begin position="221"/>
        <end position="241"/>
    </location>
</feature>
<feature type="transmembrane region" description="Helical" evidence="7">
    <location>
        <begin position="161"/>
        <end position="184"/>
    </location>
</feature>
<feature type="transmembrane region" description="Helical" evidence="7">
    <location>
        <begin position="273"/>
        <end position="293"/>
    </location>
</feature>